<reference evidence="7 8" key="1">
    <citation type="submission" date="2017-06" db="EMBL/GenBank/DDBJ databases">
        <authorList>
            <consortium name="Pathogen Informatics"/>
        </authorList>
    </citation>
    <scope>NUCLEOTIDE SEQUENCE [LARGE SCALE GENOMIC DNA]</scope>
    <source>
        <strain evidence="7 8">NCTC12018</strain>
    </source>
</reference>
<dbReference type="Pfam" id="PF08279">
    <property type="entry name" value="HTH_11"/>
    <property type="match status" value="1"/>
</dbReference>
<dbReference type="SUPFAM" id="SSF46785">
    <property type="entry name" value="Winged helix' DNA-binding domain"/>
    <property type="match status" value="1"/>
</dbReference>
<dbReference type="InterPro" id="IPR008988">
    <property type="entry name" value="Transcriptional_repressor_C"/>
</dbReference>
<feature type="binding site" evidence="5">
    <location>
        <begin position="118"/>
        <end position="120"/>
    </location>
    <ligand>
        <name>biotin</name>
        <dbReference type="ChEBI" id="CHEBI:57586"/>
    </ligand>
</feature>
<sequence>MRDEVLEFLRQNQGGFVSGQDMSDACHVSRTAIWKHIKALRQKGYKIESYTKRGYRLLEEPDLLSPLAMKQILDTDVFGKRYVYMDTTESTNLEARRLAQQGAEEGTVVVTEEQVAGRGRLSRGWYSPFGKGLWFSIILRPDFAPADAPKCTLMAAVALTKAFHKMGLVDAGIKWPNDILVNGRKLVGILTEMSGSMEEVSHIIMGIGVNVKTKQEELPEELKHIATSLLMEGVDIERTEAFKIILESLEHQYYEILDNGFEDTLNEWRQLSVTLGADIEVRAPGNTYEGVATDIDEDGNLLVRTPDGTIKRIVAGDVSIRSRQ</sequence>
<accession>A0A239YMK0</accession>
<dbReference type="GO" id="GO:0005737">
    <property type="term" value="C:cytoplasm"/>
    <property type="evidence" value="ECO:0007669"/>
    <property type="project" value="TreeGrafter"/>
</dbReference>
<evidence type="ECO:0000313" key="8">
    <source>
        <dbReference type="Proteomes" id="UP000214973"/>
    </source>
</evidence>
<dbReference type="InterPro" id="IPR004143">
    <property type="entry name" value="BPL_LPL_catalytic"/>
</dbReference>
<dbReference type="Gene3D" id="2.30.30.100">
    <property type="match status" value="1"/>
</dbReference>
<dbReference type="Pfam" id="PF03099">
    <property type="entry name" value="BPL_LplA_LipB"/>
    <property type="match status" value="1"/>
</dbReference>
<dbReference type="SUPFAM" id="SSF50037">
    <property type="entry name" value="C-terminal domain of transcriptional repressors"/>
    <property type="match status" value="1"/>
</dbReference>
<dbReference type="InterPro" id="IPR013196">
    <property type="entry name" value="HTH_11"/>
</dbReference>
<dbReference type="GO" id="GO:0006355">
    <property type="term" value="P:regulation of DNA-templated transcription"/>
    <property type="evidence" value="ECO:0007669"/>
    <property type="project" value="UniProtKB-UniRule"/>
</dbReference>
<feature type="binding site" evidence="5">
    <location>
        <position position="185"/>
    </location>
    <ligand>
        <name>biotin</name>
        <dbReference type="ChEBI" id="CHEBI:57586"/>
    </ligand>
</feature>
<feature type="DNA-binding region" description="H-T-H motif" evidence="5">
    <location>
        <begin position="19"/>
        <end position="38"/>
    </location>
</feature>
<dbReference type="PANTHER" id="PTHR12835:SF5">
    <property type="entry name" value="BIOTIN--PROTEIN LIGASE"/>
    <property type="match status" value="1"/>
</dbReference>
<evidence type="ECO:0000256" key="2">
    <source>
        <dbReference type="ARBA" id="ARBA00022741"/>
    </source>
</evidence>
<keyword evidence="5" id="KW-0238">DNA-binding</keyword>
<dbReference type="InterPro" id="IPR036390">
    <property type="entry name" value="WH_DNA-bd_sf"/>
</dbReference>
<keyword evidence="5" id="KW-0804">Transcription</keyword>
<name>A0A239YMK0_9FIRM</name>
<dbReference type="InterPro" id="IPR045864">
    <property type="entry name" value="aa-tRNA-synth_II/BPL/LPL"/>
</dbReference>
<dbReference type="PROSITE" id="PS51733">
    <property type="entry name" value="BPL_LPL_CATALYTIC"/>
    <property type="match status" value="1"/>
</dbReference>
<dbReference type="Gene3D" id="1.10.10.10">
    <property type="entry name" value="Winged helix-like DNA-binding domain superfamily/Winged helix DNA-binding domain"/>
    <property type="match status" value="1"/>
</dbReference>
<dbReference type="InterPro" id="IPR003142">
    <property type="entry name" value="BPL_C"/>
</dbReference>
<dbReference type="GO" id="GO:0004077">
    <property type="term" value="F:biotin--[biotin carboxyl-carrier protein] ligase activity"/>
    <property type="evidence" value="ECO:0007669"/>
    <property type="project" value="UniProtKB-UniRule"/>
</dbReference>
<keyword evidence="5" id="KW-0678">Repressor</keyword>
<dbReference type="RefSeq" id="WP_095065486.1">
    <property type="nucleotide sequence ID" value="NZ_LT906470.1"/>
</dbReference>
<dbReference type="CDD" id="cd16442">
    <property type="entry name" value="BPL"/>
    <property type="match status" value="1"/>
</dbReference>
<gene>
    <name evidence="5 7" type="primary">birA</name>
    <name evidence="7" type="ORF">SAMEA44547418_00526</name>
</gene>
<dbReference type="InterPro" id="IPR036388">
    <property type="entry name" value="WH-like_DNA-bd_sf"/>
</dbReference>
<dbReference type="GO" id="GO:0016740">
    <property type="term" value="F:transferase activity"/>
    <property type="evidence" value="ECO:0007669"/>
    <property type="project" value="UniProtKB-ARBA"/>
</dbReference>
<evidence type="ECO:0000259" key="6">
    <source>
        <dbReference type="PROSITE" id="PS51733"/>
    </source>
</evidence>
<dbReference type="Pfam" id="PF02237">
    <property type="entry name" value="BPL_C"/>
    <property type="match status" value="1"/>
</dbReference>
<dbReference type="Proteomes" id="UP000214973">
    <property type="component" value="Chromosome 1"/>
</dbReference>
<dbReference type="Gene3D" id="3.30.930.10">
    <property type="entry name" value="Bira Bifunctional Protein, Domain 2"/>
    <property type="match status" value="1"/>
</dbReference>
<keyword evidence="2 5" id="KW-0547">Nucleotide-binding</keyword>
<comment type="function">
    <text evidence="5">Acts both as a biotin--[acetyl-CoA-carboxylase] ligase and a repressor.</text>
</comment>
<protein>
    <recommendedName>
        <fullName evidence="5">Bifunctional ligase/repressor BirA</fullName>
    </recommendedName>
    <alternativeName>
        <fullName evidence="5">Biotin--[acetyl-CoA-carboxylase] ligase</fullName>
        <ecNumber evidence="5">6.3.4.15</ecNumber>
    </alternativeName>
    <alternativeName>
        <fullName evidence="5">Biotin--protein ligase</fullName>
    </alternativeName>
    <alternativeName>
        <fullName evidence="5">Biotin-[acetyl-CoA carboxylase] synthetase</fullName>
    </alternativeName>
</protein>
<keyword evidence="4 5" id="KW-0092">Biotin</keyword>
<dbReference type="EMBL" id="LT906470">
    <property type="protein sequence ID" value="SNV59962.1"/>
    <property type="molecule type" value="Genomic_DNA"/>
</dbReference>
<comment type="similarity">
    <text evidence="5">Belongs to the biotin--protein ligase family.</text>
</comment>
<evidence type="ECO:0000256" key="3">
    <source>
        <dbReference type="ARBA" id="ARBA00022840"/>
    </source>
</evidence>
<comment type="catalytic activity">
    <reaction evidence="5">
        <text>biotin + L-lysyl-[protein] + ATP = N(6)-biotinyl-L-lysyl-[protein] + AMP + diphosphate + H(+)</text>
        <dbReference type="Rhea" id="RHEA:11756"/>
        <dbReference type="Rhea" id="RHEA-COMP:9752"/>
        <dbReference type="Rhea" id="RHEA-COMP:10505"/>
        <dbReference type="ChEBI" id="CHEBI:15378"/>
        <dbReference type="ChEBI" id="CHEBI:29969"/>
        <dbReference type="ChEBI" id="CHEBI:30616"/>
        <dbReference type="ChEBI" id="CHEBI:33019"/>
        <dbReference type="ChEBI" id="CHEBI:57586"/>
        <dbReference type="ChEBI" id="CHEBI:83144"/>
        <dbReference type="ChEBI" id="CHEBI:456215"/>
        <dbReference type="EC" id="6.3.4.15"/>
    </reaction>
</comment>
<dbReference type="NCBIfam" id="TIGR00121">
    <property type="entry name" value="birA_ligase"/>
    <property type="match status" value="1"/>
</dbReference>
<evidence type="ECO:0000256" key="4">
    <source>
        <dbReference type="ARBA" id="ARBA00023267"/>
    </source>
</evidence>
<dbReference type="AlphaFoldDB" id="A0A239YMK0"/>
<dbReference type="GO" id="GO:0009249">
    <property type="term" value="P:protein lipoylation"/>
    <property type="evidence" value="ECO:0007669"/>
    <property type="project" value="UniProtKB-ARBA"/>
</dbReference>
<dbReference type="KEGG" id="vrm:44547418_00526"/>
<feature type="binding site" evidence="5">
    <location>
        <begin position="90"/>
        <end position="92"/>
    </location>
    <ligand>
        <name>biotin</name>
        <dbReference type="ChEBI" id="CHEBI:57586"/>
    </ligand>
</feature>
<dbReference type="InterPro" id="IPR030855">
    <property type="entry name" value="Bifunct_BirA"/>
</dbReference>
<dbReference type="GO" id="GO:0003677">
    <property type="term" value="F:DNA binding"/>
    <property type="evidence" value="ECO:0007669"/>
    <property type="project" value="UniProtKB-UniRule"/>
</dbReference>
<keyword evidence="8" id="KW-1185">Reference proteome</keyword>
<evidence type="ECO:0000256" key="5">
    <source>
        <dbReference type="HAMAP-Rule" id="MF_00978"/>
    </source>
</evidence>
<keyword evidence="3 5" id="KW-0067">ATP-binding</keyword>
<dbReference type="SUPFAM" id="SSF55681">
    <property type="entry name" value="Class II aaRS and biotin synthetases"/>
    <property type="match status" value="1"/>
</dbReference>
<keyword evidence="5" id="KW-0805">Transcription regulation</keyword>
<feature type="binding site" evidence="5">
    <location>
        <position position="114"/>
    </location>
    <ligand>
        <name>biotin</name>
        <dbReference type="ChEBI" id="CHEBI:57586"/>
    </ligand>
</feature>
<dbReference type="InterPro" id="IPR004408">
    <property type="entry name" value="Biotin_CoA_COase_ligase"/>
</dbReference>
<keyword evidence="1 5" id="KW-0436">Ligase</keyword>
<evidence type="ECO:0000256" key="1">
    <source>
        <dbReference type="ARBA" id="ARBA00022598"/>
    </source>
</evidence>
<dbReference type="GO" id="GO:0005524">
    <property type="term" value="F:ATP binding"/>
    <property type="evidence" value="ECO:0007669"/>
    <property type="project" value="UniProtKB-UniRule"/>
</dbReference>
<evidence type="ECO:0000313" key="7">
    <source>
        <dbReference type="EMBL" id="SNV59962.1"/>
    </source>
</evidence>
<organism evidence="7 8">
    <name type="scientific">Veillonella rodentium</name>
    <dbReference type="NCBI Taxonomy" id="248315"/>
    <lineage>
        <taxon>Bacteria</taxon>
        <taxon>Bacillati</taxon>
        <taxon>Bacillota</taxon>
        <taxon>Negativicutes</taxon>
        <taxon>Veillonellales</taxon>
        <taxon>Veillonellaceae</taxon>
        <taxon>Veillonella</taxon>
    </lineage>
</organism>
<feature type="domain" description="BPL/LPL catalytic" evidence="6">
    <location>
        <begin position="67"/>
        <end position="257"/>
    </location>
</feature>
<dbReference type="PANTHER" id="PTHR12835">
    <property type="entry name" value="BIOTIN PROTEIN LIGASE"/>
    <property type="match status" value="1"/>
</dbReference>
<dbReference type="EC" id="6.3.4.15" evidence="5"/>
<dbReference type="HAMAP" id="MF_00978">
    <property type="entry name" value="Bifunct_BirA"/>
    <property type="match status" value="1"/>
</dbReference>
<proteinExistence type="inferred from homology"/>